<dbReference type="PANTHER" id="PTHR33336:SF3">
    <property type="entry name" value="ABM DOMAIN-CONTAINING PROTEIN"/>
    <property type="match status" value="1"/>
</dbReference>
<dbReference type="InterPro" id="IPR007138">
    <property type="entry name" value="ABM_dom"/>
</dbReference>
<dbReference type="PROSITE" id="PS51725">
    <property type="entry name" value="ABM"/>
    <property type="match status" value="1"/>
</dbReference>
<keyword evidence="2" id="KW-0560">Oxidoreductase</keyword>
<evidence type="ECO:0000259" key="1">
    <source>
        <dbReference type="PROSITE" id="PS51725"/>
    </source>
</evidence>
<evidence type="ECO:0000313" key="2">
    <source>
        <dbReference type="EMBL" id="TDK20338.1"/>
    </source>
</evidence>
<dbReference type="RefSeq" id="WP_133323622.1">
    <property type="nucleotide sequence ID" value="NZ_SMTF01000020.1"/>
</dbReference>
<dbReference type="OrthoDB" id="678044at2"/>
<reference evidence="2 3" key="1">
    <citation type="submission" date="2019-03" db="EMBL/GenBank/DDBJ databases">
        <title>Luteimonas zhaokaii sp.nov., isolated from the rectal contents of Plateau pika in Yushu, Qinghai Province, China.</title>
        <authorList>
            <person name="Zhang G."/>
        </authorList>
    </citation>
    <scope>NUCLEOTIDE SEQUENCE [LARGE SCALE GENOMIC DNA]</scope>
    <source>
        <strain evidence="2 3">B9</strain>
    </source>
</reference>
<protein>
    <submittedName>
        <fullName evidence="2">Antibiotic biosynthesis monooxygenase</fullName>
    </submittedName>
</protein>
<dbReference type="AlphaFoldDB" id="A0A4R5TJ70"/>
<sequence length="114" mass="13222">MSRYEADGVPVPLVLYVRLRVKPECTQAWLDAVHAIADAMSREDSFLSCDLHRDAQDPNLFTLYERWAEPDVETFLARQDKPYRREYEAKLPALLQGPREPQVLVPLAQWGRQP</sequence>
<dbReference type="Proteomes" id="UP000294796">
    <property type="component" value="Unassembled WGS sequence"/>
</dbReference>
<dbReference type="Pfam" id="PF03992">
    <property type="entry name" value="ABM"/>
    <property type="match status" value="1"/>
</dbReference>
<organism evidence="2 3">
    <name type="scientific">Luteimonas aestuarii</name>
    <dbReference type="NCBI Taxonomy" id="453837"/>
    <lineage>
        <taxon>Bacteria</taxon>
        <taxon>Pseudomonadati</taxon>
        <taxon>Pseudomonadota</taxon>
        <taxon>Gammaproteobacteria</taxon>
        <taxon>Lysobacterales</taxon>
        <taxon>Lysobacteraceae</taxon>
        <taxon>Luteimonas</taxon>
    </lineage>
</organism>
<dbReference type="SUPFAM" id="SSF54909">
    <property type="entry name" value="Dimeric alpha+beta barrel"/>
    <property type="match status" value="1"/>
</dbReference>
<proteinExistence type="predicted"/>
<dbReference type="PANTHER" id="PTHR33336">
    <property type="entry name" value="QUINOL MONOOXYGENASE YGIN-RELATED"/>
    <property type="match status" value="1"/>
</dbReference>
<gene>
    <name evidence="2" type="ORF">E2F46_16180</name>
</gene>
<dbReference type="GO" id="GO:0004497">
    <property type="term" value="F:monooxygenase activity"/>
    <property type="evidence" value="ECO:0007669"/>
    <property type="project" value="UniProtKB-KW"/>
</dbReference>
<dbReference type="Gene3D" id="3.30.70.100">
    <property type="match status" value="1"/>
</dbReference>
<dbReference type="InterPro" id="IPR050744">
    <property type="entry name" value="AI-2_Isomerase_LsrG"/>
</dbReference>
<evidence type="ECO:0000313" key="3">
    <source>
        <dbReference type="Proteomes" id="UP000294796"/>
    </source>
</evidence>
<dbReference type="EMBL" id="SMTF01000020">
    <property type="protein sequence ID" value="TDK20338.1"/>
    <property type="molecule type" value="Genomic_DNA"/>
</dbReference>
<keyword evidence="3" id="KW-1185">Reference proteome</keyword>
<accession>A0A4R5TJ70</accession>
<comment type="caution">
    <text evidence="2">The sequence shown here is derived from an EMBL/GenBank/DDBJ whole genome shotgun (WGS) entry which is preliminary data.</text>
</comment>
<feature type="domain" description="ABM" evidence="1">
    <location>
        <begin position="13"/>
        <end position="103"/>
    </location>
</feature>
<dbReference type="InterPro" id="IPR011008">
    <property type="entry name" value="Dimeric_a/b-barrel"/>
</dbReference>
<name>A0A4R5TJ70_9GAMM</name>
<keyword evidence="2" id="KW-0503">Monooxygenase</keyword>